<dbReference type="PANTHER" id="PTHR23429:SF0">
    <property type="entry name" value="GLUCOSE-6-PHOSPHATE 1-DEHYDROGENASE"/>
    <property type="match status" value="1"/>
</dbReference>
<comment type="caution">
    <text evidence="11">The sequence shown here is derived from an EMBL/GenBank/DDBJ whole genome shotgun (WGS) entry which is preliminary data.</text>
</comment>
<dbReference type="InterPro" id="IPR022675">
    <property type="entry name" value="G6P_DH_C"/>
</dbReference>
<dbReference type="InterPro" id="IPR036291">
    <property type="entry name" value="NAD(P)-bd_dom_sf"/>
</dbReference>
<dbReference type="OrthoDB" id="9802739at2"/>
<dbReference type="PIRSF" id="PIRSF000110">
    <property type="entry name" value="G6PD"/>
    <property type="match status" value="1"/>
</dbReference>
<comment type="catalytic activity">
    <reaction evidence="7">
        <text>D-glucose 6-phosphate + NADP(+) = 6-phospho-D-glucono-1,5-lactone + NADPH + H(+)</text>
        <dbReference type="Rhea" id="RHEA:15841"/>
        <dbReference type="ChEBI" id="CHEBI:15378"/>
        <dbReference type="ChEBI" id="CHEBI:57783"/>
        <dbReference type="ChEBI" id="CHEBI:57955"/>
        <dbReference type="ChEBI" id="CHEBI:58349"/>
        <dbReference type="ChEBI" id="CHEBI:61548"/>
        <dbReference type="EC" id="1.1.1.49"/>
    </reaction>
</comment>
<proteinExistence type="inferred from homology"/>
<feature type="region of interest" description="Disordered" evidence="8">
    <location>
        <begin position="479"/>
        <end position="508"/>
    </location>
</feature>
<dbReference type="GO" id="GO:0006006">
    <property type="term" value="P:glucose metabolic process"/>
    <property type="evidence" value="ECO:0007669"/>
    <property type="project" value="UniProtKB-KW"/>
</dbReference>
<keyword evidence="5 7" id="KW-0560">Oxidoreductase</keyword>
<evidence type="ECO:0000313" key="12">
    <source>
        <dbReference type="Proteomes" id="UP000265581"/>
    </source>
</evidence>
<evidence type="ECO:0000256" key="8">
    <source>
        <dbReference type="SAM" id="MobiDB-lite"/>
    </source>
</evidence>
<feature type="binding site" evidence="7">
    <location>
        <position position="255"/>
    </location>
    <ligand>
        <name>substrate</name>
    </ligand>
</feature>
<dbReference type="InterPro" id="IPR022674">
    <property type="entry name" value="G6P_DH_NAD-bd"/>
</dbReference>
<feature type="binding site" evidence="7">
    <location>
        <position position="88"/>
    </location>
    <ligand>
        <name>NADP(+)</name>
        <dbReference type="ChEBI" id="CHEBI:58349"/>
    </ligand>
</feature>
<gene>
    <name evidence="7 11" type="primary">zwf</name>
    <name evidence="11" type="ORF">DX116_01365</name>
</gene>
<dbReference type="SUPFAM" id="SSF51735">
    <property type="entry name" value="NAD(P)-binding Rossmann-fold domains"/>
    <property type="match status" value="1"/>
</dbReference>
<dbReference type="GO" id="GO:0009051">
    <property type="term" value="P:pentose-phosphate shunt, oxidative branch"/>
    <property type="evidence" value="ECO:0007669"/>
    <property type="project" value="TreeGrafter"/>
</dbReference>
<protein>
    <recommendedName>
        <fullName evidence="7">Glucose-6-phosphate 1-dehydrogenase</fullName>
        <shortName evidence="7">G6PD</shortName>
        <ecNumber evidence="7">1.1.1.49</ecNumber>
    </recommendedName>
</protein>
<keyword evidence="4 7" id="KW-0521">NADP</keyword>
<feature type="binding site" evidence="7">
    <location>
        <position position="217"/>
    </location>
    <ligand>
        <name>substrate</name>
    </ligand>
</feature>
<comment type="similarity">
    <text evidence="2 7">Belongs to the glucose-6-phosphate dehydrogenase family.</text>
</comment>
<evidence type="ECO:0000313" key="11">
    <source>
        <dbReference type="EMBL" id="REK72317.1"/>
    </source>
</evidence>
<organism evidence="11 12">
    <name type="scientific">Aeromicrobium endophyticum</name>
    <dbReference type="NCBI Taxonomy" id="2292704"/>
    <lineage>
        <taxon>Bacteria</taxon>
        <taxon>Bacillati</taxon>
        <taxon>Actinomycetota</taxon>
        <taxon>Actinomycetes</taxon>
        <taxon>Propionibacteriales</taxon>
        <taxon>Nocardioidaceae</taxon>
        <taxon>Aeromicrobium</taxon>
    </lineage>
</organism>
<feature type="domain" description="Glucose-6-phosphate dehydrogenase C-terminal" evidence="10">
    <location>
        <begin position="228"/>
        <end position="499"/>
    </location>
</feature>
<dbReference type="PRINTS" id="PR00079">
    <property type="entry name" value="G6PDHDRGNASE"/>
</dbReference>
<keyword evidence="12" id="KW-1185">Reference proteome</keyword>
<evidence type="ECO:0000256" key="2">
    <source>
        <dbReference type="ARBA" id="ARBA00009975"/>
    </source>
</evidence>
<evidence type="ECO:0000256" key="7">
    <source>
        <dbReference type="HAMAP-Rule" id="MF_00966"/>
    </source>
</evidence>
<dbReference type="PANTHER" id="PTHR23429">
    <property type="entry name" value="GLUCOSE-6-PHOSPHATE 1-DEHYDROGENASE G6PD"/>
    <property type="match status" value="1"/>
</dbReference>
<keyword evidence="3 7" id="KW-0313">Glucose metabolism</keyword>
<comment type="pathway">
    <text evidence="1 7">Carbohydrate degradation; pentose phosphate pathway; D-ribulose 5-phosphate from D-glucose 6-phosphate (oxidative stage): step 1/3.</text>
</comment>
<feature type="binding site" evidence="7">
    <location>
        <position position="187"/>
    </location>
    <ligand>
        <name>NADP(+)</name>
        <dbReference type="ChEBI" id="CHEBI:58349"/>
    </ligand>
</feature>
<dbReference type="GO" id="GO:0050661">
    <property type="term" value="F:NADP binding"/>
    <property type="evidence" value="ECO:0007669"/>
    <property type="project" value="UniProtKB-UniRule"/>
</dbReference>
<feature type="binding site" evidence="7">
    <location>
        <position position="274"/>
    </location>
    <ligand>
        <name>substrate</name>
    </ligand>
</feature>
<evidence type="ECO:0000256" key="5">
    <source>
        <dbReference type="ARBA" id="ARBA00023002"/>
    </source>
</evidence>
<feature type="domain" description="Glucose-6-phosphate dehydrogenase NAD-binding" evidence="9">
    <location>
        <begin position="51"/>
        <end position="226"/>
    </location>
</feature>
<dbReference type="Pfam" id="PF02781">
    <property type="entry name" value="G6PD_C"/>
    <property type="match status" value="1"/>
</dbReference>
<feature type="region of interest" description="Disordered" evidence="8">
    <location>
        <begin position="1"/>
        <end position="47"/>
    </location>
</feature>
<reference evidence="11 12" key="1">
    <citation type="submission" date="2018-08" db="EMBL/GenBank/DDBJ databases">
        <title>Aeromicrobium sp. M2KJ-4, whole genome shotgun sequence.</title>
        <authorList>
            <person name="Tuo L."/>
        </authorList>
    </citation>
    <scope>NUCLEOTIDE SEQUENCE [LARGE SCALE GENOMIC DNA]</scope>
    <source>
        <strain evidence="11 12">M2KJ-4</strain>
    </source>
</reference>
<dbReference type="Gene3D" id="3.30.360.10">
    <property type="entry name" value="Dihydrodipicolinate Reductase, domain 2"/>
    <property type="match status" value="1"/>
</dbReference>
<dbReference type="GO" id="GO:0004345">
    <property type="term" value="F:glucose-6-phosphate dehydrogenase activity"/>
    <property type="evidence" value="ECO:0007669"/>
    <property type="project" value="UniProtKB-UniRule"/>
</dbReference>
<dbReference type="EMBL" id="QUBR01000001">
    <property type="protein sequence ID" value="REK72317.1"/>
    <property type="molecule type" value="Genomic_DNA"/>
</dbReference>
<feature type="binding site" evidence="7">
    <location>
        <position position="365"/>
    </location>
    <ligand>
        <name>substrate</name>
    </ligand>
</feature>
<dbReference type="PROSITE" id="PS00069">
    <property type="entry name" value="G6P_DEHYDROGENASE"/>
    <property type="match status" value="1"/>
</dbReference>
<evidence type="ECO:0000256" key="1">
    <source>
        <dbReference type="ARBA" id="ARBA00004937"/>
    </source>
</evidence>
<comment type="function">
    <text evidence="7">Catalyzes the oxidation of glucose 6-phosphate to 6-phosphogluconolactone.</text>
</comment>
<feature type="binding site" evidence="7">
    <location>
        <position position="221"/>
    </location>
    <ligand>
        <name>substrate</name>
    </ligand>
</feature>
<evidence type="ECO:0000259" key="10">
    <source>
        <dbReference type="Pfam" id="PF02781"/>
    </source>
</evidence>
<feature type="binding site" evidence="7">
    <location>
        <begin position="54"/>
        <end position="61"/>
    </location>
    <ligand>
        <name>NADP(+)</name>
        <dbReference type="ChEBI" id="CHEBI:58349"/>
    </ligand>
</feature>
<dbReference type="EC" id="1.1.1.49" evidence="7"/>
<evidence type="ECO:0000259" key="9">
    <source>
        <dbReference type="Pfam" id="PF00479"/>
    </source>
</evidence>
<dbReference type="InterPro" id="IPR019796">
    <property type="entry name" value="G6P_DH_AS"/>
</dbReference>
<evidence type="ECO:0000256" key="4">
    <source>
        <dbReference type="ARBA" id="ARBA00022857"/>
    </source>
</evidence>
<dbReference type="HAMAP" id="MF_00966">
    <property type="entry name" value="G6PD"/>
    <property type="match status" value="1"/>
</dbReference>
<keyword evidence="6 7" id="KW-0119">Carbohydrate metabolism</keyword>
<comment type="caution">
    <text evidence="7">Lacks conserved residue(s) required for the propagation of feature annotation.</text>
</comment>
<dbReference type="AlphaFoldDB" id="A0A371P8P0"/>
<dbReference type="SUPFAM" id="SSF55347">
    <property type="entry name" value="Glyceraldehyde-3-phosphate dehydrogenase-like, C-terminal domain"/>
    <property type="match status" value="1"/>
</dbReference>
<evidence type="ECO:0000256" key="3">
    <source>
        <dbReference type="ARBA" id="ARBA00022526"/>
    </source>
</evidence>
<dbReference type="Pfam" id="PF00479">
    <property type="entry name" value="G6PD_N"/>
    <property type="match status" value="1"/>
</dbReference>
<evidence type="ECO:0000256" key="6">
    <source>
        <dbReference type="ARBA" id="ARBA00023277"/>
    </source>
</evidence>
<name>A0A371P8P0_9ACTN</name>
<sequence>MRAGYPRRGSTISRCGSGAGAYAGSVATDTKTSESDPDTSAGKTPSPHVFVLFGATGDLAKRKLFPGIYRLAAASRLPDDFAIIGSGRHSPGSDDEFRQKIREALEEFVDDLDDGVADDVLGRLTFQTSDADDGKDLATAVDEALKGLGDDAKKLIYLSVPPSAMEPMIGMLGREGLADDARIVIEKPFGTDLETARELDATLKDVVTEDQVFRIDHFLGKEAVQNILALRFANGLIEPAWNRDHICSVQIDVPEELTVEGRGSFYESTGCFRDMISTHLSQVLGFVAMEPPVHLDALALRNEKSKVFAAMRPLDPDRVVFGQYEGYRDEEDVDADSEVETFVALEAYVDTERWQGVPFYLRTGKALGATRRTITLTFRTPPMGRFGDSAYGPNELVLELTDSPKVTVDLHAKRPGPTMELMDSSLHLDLSQDDPDDTPLEAYERLLLDVMRGDQTLFTRSDEVDRLWQICQPVLDAPPTTQPYAQGSWGPDDALALPGERGWRLPDA</sequence>
<accession>A0A371P8P0</accession>
<dbReference type="InterPro" id="IPR001282">
    <property type="entry name" value="G6P_DH"/>
</dbReference>
<dbReference type="Gene3D" id="3.40.50.720">
    <property type="entry name" value="NAD(P)-binding Rossmann-like Domain"/>
    <property type="match status" value="1"/>
</dbReference>
<dbReference type="GO" id="GO:0005829">
    <property type="term" value="C:cytosol"/>
    <property type="evidence" value="ECO:0007669"/>
    <property type="project" value="TreeGrafter"/>
</dbReference>
<dbReference type="NCBIfam" id="TIGR00871">
    <property type="entry name" value="zwf"/>
    <property type="match status" value="1"/>
</dbReference>
<dbReference type="UniPathway" id="UPA00115">
    <property type="reaction ID" value="UER00408"/>
</dbReference>
<dbReference type="Proteomes" id="UP000265581">
    <property type="component" value="Unassembled WGS sequence"/>
</dbReference>
<feature type="active site" description="Proton acceptor" evidence="7">
    <location>
        <position position="279"/>
    </location>
</feature>